<proteinExistence type="predicted"/>
<comment type="caution">
    <text evidence="3">The sequence shown here is derived from an EMBL/GenBank/DDBJ whole genome shotgun (WGS) entry which is preliminary data.</text>
</comment>
<feature type="transmembrane region" description="Helical" evidence="1">
    <location>
        <begin position="86"/>
        <end position="106"/>
    </location>
</feature>
<feature type="transmembrane region" description="Helical" evidence="1">
    <location>
        <begin position="52"/>
        <end position="74"/>
    </location>
</feature>
<evidence type="ECO:0000313" key="4">
    <source>
        <dbReference type="Proteomes" id="UP001215598"/>
    </source>
</evidence>
<keyword evidence="1" id="KW-0812">Transmembrane</keyword>
<reference evidence="3" key="1">
    <citation type="submission" date="2023-03" db="EMBL/GenBank/DDBJ databases">
        <title>Massive genome expansion in bonnet fungi (Mycena s.s.) driven by repeated elements and novel gene families across ecological guilds.</title>
        <authorList>
            <consortium name="Lawrence Berkeley National Laboratory"/>
            <person name="Harder C.B."/>
            <person name="Miyauchi S."/>
            <person name="Viragh M."/>
            <person name="Kuo A."/>
            <person name="Thoen E."/>
            <person name="Andreopoulos B."/>
            <person name="Lu D."/>
            <person name="Skrede I."/>
            <person name="Drula E."/>
            <person name="Henrissat B."/>
            <person name="Morin E."/>
            <person name="Kohler A."/>
            <person name="Barry K."/>
            <person name="LaButti K."/>
            <person name="Morin E."/>
            <person name="Salamov A."/>
            <person name="Lipzen A."/>
            <person name="Mereny Z."/>
            <person name="Hegedus B."/>
            <person name="Baldrian P."/>
            <person name="Stursova M."/>
            <person name="Weitz H."/>
            <person name="Taylor A."/>
            <person name="Grigoriev I.V."/>
            <person name="Nagy L.G."/>
            <person name="Martin F."/>
            <person name="Kauserud H."/>
        </authorList>
    </citation>
    <scope>NUCLEOTIDE SEQUENCE</scope>
    <source>
        <strain evidence="3">CBHHK182m</strain>
    </source>
</reference>
<name>A0AAD7JXG6_9AGAR</name>
<evidence type="ECO:0000259" key="2">
    <source>
        <dbReference type="Pfam" id="PF20151"/>
    </source>
</evidence>
<sequence length="296" mass="33383">MDPQEIQVWQDAFGDHCRRVVSVSVILWDYFITLDDEWEFFWKRGPWTAVTFLFLWGRYVGILLTGFGALTVVMSKSSDPVRYSWLRIQTWFAISISWSTQAILQLRIYALYEASPRIGALLLVAFTSEVLVAIVVFSIASVKTKTVAGSVPGTNLVRCNVTATPDWLWVHWLALTAFEFLLCGLAAYKGYQRLRSIRGRNLFEILVRDSVMYYMLVQIIYASNLISWAKVPTANLDAVNGFAVAFPVVLTSRMVINIRRLLPTPEIPFAVSLLDFSLGQTSLASPPTLETPDSHG</sequence>
<feature type="transmembrane region" description="Helical" evidence="1">
    <location>
        <begin position="237"/>
        <end position="256"/>
    </location>
</feature>
<dbReference type="EMBL" id="JARKIB010000012">
    <property type="protein sequence ID" value="KAJ7773862.1"/>
    <property type="molecule type" value="Genomic_DNA"/>
</dbReference>
<evidence type="ECO:0000256" key="1">
    <source>
        <dbReference type="SAM" id="Phobius"/>
    </source>
</evidence>
<feature type="transmembrane region" description="Helical" evidence="1">
    <location>
        <begin position="169"/>
        <end position="191"/>
    </location>
</feature>
<protein>
    <recommendedName>
        <fullName evidence="2">DUF6533 domain-containing protein</fullName>
    </recommendedName>
</protein>
<evidence type="ECO:0000313" key="3">
    <source>
        <dbReference type="EMBL" id="KAJ7773862.1"/>
    </source>
</evidence>
<dbReference type="AlphaFoldDB" id="A0AAD7JXG6"/>
<accession>A0AAD7JXG6</accession>
<organism evidence="3 4">
    <name type="scientific">Mycena metata</name>
    <dbReference type="NCBI Taxonomy" id="1033252"/>
    <lineage>
        <taxon>Eukaryota</taxon>
        <taxon>Fungi</taxon>
        <taxon>Dikarya</taxon>
        <taxon>Basidiomycota</taxon>
        <taxon>Agaricomycotina</taxon>
        <taxon>Agaricomycetes</taxon>
        <taxon>Agaricomycetidae</taxon>
        <taxon>Agaricales</taxon>
        <taxon>Marasmiineae</taxon>
        <taxon>Mycenaceae</taxon>
        <taxon>Mycena</taxon>
    </lineage>
</organism>
<dbReference type="Proteomes" id="UP001215598">
    <property type="component" value="Unassembled WGS sequence"/>
</dbReference>
<feature type="transmembrane region" description="Helical" evidence="1">
    <location>
        <begin position="118"/>
        <end position="140"/>
    </location>
</feature>
<feature type="transmembrane region" description="Helical" evidence="1">
    <location>
        <begin position="211"/>
        <end position="231"/>
    </location>
</feature>
<gene>
    <name evidence="3" type="ORF">B0H16DRAFT_1684836</name>
</gene>
<keyword evidence="4" id="KW-1185">Reference proteome</keyword>
<dbReference type="InterPro" id="IPR045340">
    <property type="entry name" value="DUF6533"/>
</dbReference>
<feature type="domain" description="DUF6533" evidence="2">
    <location>
        <begin position="20"/>
        <end position="63"/>
    </location>
</feature>
<keyword evidence="1" id="KW-1133">Transmembrane helix</keyword>
<keyword evidence="1" id="KW-0472">Membrane</keyword>
<dbReference type="Pfam" id="PF20151">
    <property type="entry name" value="DUF6533"/>
    <property type="match status" value="1"/>
</dbReference>